<keyword evidence="2" id="KW-1185">Reference proteome</keyword>
<dbReference type="InterPro" id="IPR037460">
    <property type="entry name" value="SEST-like"/>
</dbReference>
<reference evidence="1 2" key="2">
    <citation type="submission" date="2020-02" db="EMBL/GenBank/DDBJ databases">
        <title>Flavobacterium profundi sp. nov., isolated from a deep-sea seamount.</title>
        <authorList>
            <person name="Zhang D.-C."/>
        </authorList>
    </citation>
    <scope>NUCLEOTIDE SEQUENCE [LARGE SCALE GENOMIC DNA]</scope>
    <source>
        <strain evidence="1 2">EC11</strain>
    </source>
</reference>
<accession>A0ABX0IL08</accession>
<evidence type="ECO:0008006" key="3">
    <source>
        <dbReference type="Google" id="ProtNLM"/>
    </source>
</evidence>
<dbReference type="Proteomes" id="UP000817854">
    <property type="component" value="Unassembled WGS sequence"/>
</dbReference>
<name>A0ABX0IL08_9FLAO</name>
<reference evidence="2" key="1">
    <citation type="submission" date="2019-05" db="EMBL/GenBank/DDBJ databases">
        <title>Flavobacterium profundi sp. nov., isolated from a deep-sea seamount.</title>
        <authorList>
            <person name="Zhang D.-C."/>
        </authorList>
    </citation>
    <scope>NUCLEOTIDE SEQUENCE [LARGE SCALE GENOMIC DNA]</scope>
    <source>
        <strain evidence="2">EC11</strain>
    </source>
</reference>
<gene>
    <name evidence="1" type="ORF">FIA58_002325</name>
</gene>
<evidence type="ECO:0000313" key="2">
    <source>
        <dbReference type="Proteomes" id="UP000817854"/>
    </source>
</evidence>
<organism evidence="1 2">
    <name type="scientific">Flavobacterium jejuense</name>
    <dbReference type="NCBI Taxonomy" id="1544455"/>
    <lineage>
        <taxon>Bacteria</taxon>
        <taxon>Pseudomonadati</taxon>
        <taxon>Bacteroidota</taxon>
        <taxon>Flavobacteriia</taxon>
        <taxon>Flavobacteriales</taxon>
        <taxon>Flavobacteriaceae</taxon>
        <taxon>Flavobacterium</taxon>
    </lineage>
</organism>
<protein>
    <recommendedName>
        <fullName evidence="3">SGNH hydrolase-type esterase domain-containing protein</fullName>
    </recommendedName>
</protein>
<proteinExistence type="predicted"/>
<dbReference type="Gene3D" id="3.40.50.1110">
    <property type="entry name" value="SGNH hydrolase"/>
    <property type="match status" value="1"/>
</dbReference>
<dbReference type="PANTHER" id="PTHR37981">
    <property type="entry name" value="LIPASE 2"/>
    <property type="match status" value="1"/>
</dbReference>
<dbReference type="Pfam" id="PF00657">
    <property type="entry name" value="Lipase_GDSL"/>
    <property type="match status" value="1"/>
</dbReference>
<dbReference type="RefSeq" id="WP_140959623.1">
    <property type="nucleotide sequence ID" value="NZ_VEVQ02000001.1"/>
</dbReference>
<evidence type="ECO:0000313" key="1">
    <source>
        <dbReference type="EMBL" id="NHN24500.1"/>
    </source>
</evidence>
<dbReference type="SUPFAM" id="SSF52266">
    <property type="entry name" value="SGNH hydrolase"/>
    <property type="match status" value="1"/>
</dbReference>
<dbReference type="InterPro" id="IPR036514">
    <property type="entry name" value="SGNH_hydro_sf"/>
</dbReference>
<sequence>MRTQFQFKTFGVIIILLSFQFVSAQVFNLKAIPNEPGERKATSIVKLQGLPISKVSVSIVYGTDSLEVKNAFILNRRNPAKYFETKATLKELQNGTAEATIIFPHSGLEPKSREKAFPFGTKLYFAWARTHIPNGATEELTLNSAVSSFIVPRPITIAYMGDSFASGEGAKGNGNWVDEACHRSNKSGGVLAIKKLIRERQELEFDYVNTTCSGARVIDYFLVAQPVEPSKNATKQDKQLDIVKRWLTNNRYEDLDILVADGGGNDIGFGNLVGDGLFSFFRELRTDKALNQELNRALNNLPDVYESFMNFLNAEVTPSKIIWMNYPNPLIGEGGRLCYQHPSLCWGILENQISNQDWVYINENIFNKLNQRVEQAATLYGWDLVDVSKKANNFGICNCEGYFNTLGQSILVQGDERGTFHPNERGFNAIYKEAVYKKLDENVSSIFKERKMLALKKAKAAAKAKMYLESFKKKNTTLISNQSDFTNKVKLVKKGTINSNLKVTK</sequence>
<dbReference type="PANTHER" id="PTHR37981:SF1">
    <property type="entry name" value="SGNH HYDROLASE-TYPE ESTERASE DOMAIN-CONTAINING PROTEIN"/>
    <property type="match status" value="1"/>
</dbReference>
<dbReference type="InterPro" id="IPR001087">
    <property type="entry name" value="GDSL"/>
</dbReference>
<comment type="caution">
    <text evidence="1">The sequence shown here is derived from an EMBL/GenBank/DDBJ whole genome shotgun (WGS) entry which is preliminary data.</text>
</comment>
<dbReference type="EMBL" id="VEVQ02000001">
    <property type="protein sequence ID" value="NHN24500.1"/>
    <property type="molecule type" value="Genomic_DNA"/>
</dbReference>